<dbReference type="EMBL" id="CP077107">
    <property type="protein sequence ID" value="QXO96053.1"/>
    <property type="molecule type" value="Genomic_DNA"/>
</dbReference>
<evidence type="ECO:0000313" key="2">
    <source>
        <dbReference type="Proteomes" id="UP000694228"/>
    </source>
</evidence>
<accession>A0A8F5VQD1</accession>
<organism evidence="1 2">
    <name type="scientific">Methanospirillum hungatei</name>
    <dbReference type="NCBI Taxonomy" id="2203"/>
    <lineage>
        <taxon>Archaea</taxon>
        <taxon>Methanobacteriati</taxon>
        <taxon>Methanobacteriota</taxon>
        <taxon>Stenosarchaea group</taxon>
        <taxon>Methanomicrobia</taxon>
        <taxon>Methanomicrobiales</taxon>
        <taxon>Methanospirillaceae</taxon>
        <taxon>Methanospirillum</taxon>
    </lineage>
</organism>
<protein>
    <submittedName>
        <fullName evidence="1">Uncharacterized protein</fullName>
    </submittedName>
</protein>
<proteinExistence type="predicted"/>
<gene>
    <name evidence="1" type="ORF">KSK55_06700</name>
</gene>
<dbReference type="AlphaFoldDB" id="A0A8F5VQD1"/>
<name>A0A8F5VQD1_METHU</name>
<sequence length="97" mass="11563">MRDRNNPLKNFPPNAFTITQTSHEEFHKELADIPSRYPTGQITYINNHNFIPLLMINEEDQDRFVHLQIGSLPELLTYIEFDISSLLIMEHYHSWYT</sequence>
<dbReference type="Proteomes" id="UP000694228">
    <property type="component" value="Chromosome"/>
</dbReference>
<reference evidence="1 2" key="1">
    <citation type="submission" date="2021-06" db="EMBL/GenBank/DDBJ databases">
        <title>Complete genome sequence of the secondary alcohol utilizing methanogen Methanospirillum hungatei strain GP1.</title>
        <authorList>
            <person name="Day L.A."/>
            <person name="Costa K.C."/>
        </authorList>
    </citation>
    <scope>NUCLEOTIDE SEQUENCE [LARGE SCALE GENOMIC DNA]</scope>
    <source>
        <strain evidence="1 2">GP1</strain>
    </source>
</reference>
<evidence type="ECO:0000313" key="1">
    <source>
        <dbReference type="EMBL" id="QXO96053.1"/>
    </source>
</evidence>
<dbReference type="OrthoDB" id="119212at2157"/>